<evidence type="ECO:0000313" key="1">
    <source>
        <dbReference type="EMBL" id="GGP09338.1"/>
    </source>
</evidence>
<gene>
    <name evidence="1" type="ORF">GCM10011346_13000</name>
</gene>
<comment type="caution">
    <text evidence="1">The sequence shown here is derived from an EMBL/GenBank/DDBJ whole genome shotgun (WGS) entry which is preliminary data.</text>
</comment>
<sequence length="91" mass="10323">MSILIIVSIRIKSPKQIINPIPSIIPSNTLIDGQIPVKAISDGKVTLYRERLSKQEIDEIIHSIQNKSAERSRVSSLVFGAQSWTRLFFYK</sequence>
<dbReference type="RefSeq" id="WP_229720121.1">
    <property type="nucleotide sequence ID" value="NZ_BMLW01000003.1"/>
</dbReference>
<proteinExistence type="predicted"/>
<organism evidence="1 2">
    <name type="scientific">Oceanobacillus neutriphilus</name>
    <dbReference type="NCBI Taxonomy" id="531815"/>
    <lineage>
        <taxon>Bacteria</taxon>
        <taxon>Bacillati</taxon>
        <taxon>Bacillota</taxon>
        <taxon>Bacilli</taxon>
        <taxon>Bacillales</taxon>
        <taxon>Bacillaceae</taxon>
        <taxon>Oceanobacillus</taxon>
    </lineage>
</organism>
<accession>A0ABQ2NRC4</accession>
<name>A0ABQ2NRC4_9BACI</name>
<reference evidence="2" key="1">
    <citation type="journal article" date="2019" name="Int. J. Syst. Evol. Microbiol.">
        <title>The Global Catalogue of Microorganisms (GCM) 10K type strain sequencing project: providing services to taxonomists for standard genome sequencing and annotation.</title>
        <authorList>
            <consortium name="The Broad Institute Genomics Platform"/>
            <consortium name="The Broad Institute Genome Sequencing Center for Infectious Disease"/>
            <person name="Wu L."/>
            <person name="Ma J."/>
        </authorList>
    </citation>
    <scope>NUCLEOTIDE SEQUENCE [LARGE SCALE GENOMIC DNA]</scope>
    <source>
        <strain evidence="2">CGMCC 1.7693</strain>
    </source>
</reference>
<dbReference type="Proteomes" id="UP000641206">
    <property type="component" value="Unassembled WGS sequence"/>
</dbReference>
<evidence type="ECO:0000313" key="2">
    <source>
        <dbReference type="Proteomes" id="UP000641206"/>
    </source>
</evidence>
<keyword evidence="2" id="KW-1185">Reference proteome</keyword>
<protein>
    <submittedName>
        <fullName evidence="1">Uncharacterized protein</fullName>
    </submittedName>
</protein>
<dbReference type="EMBL" id="BMLW01000003">
    <property type="protein sequence ID" value="GGP09338.1"/>
    <property type="molecule type" value="Genomic_DNA"/>
</dbReference>